<evidence type="ECO:0000313" key="1">
    <source>
        <dbReference type="EMBL" id="CAB3989457.1"/>
    </source>
</evidence>
<dbReference type="Proteomes" id="UP001152795">
    <property type="component" value="Unassembled WGS sequence"/>
</dbReference>
<feature type="non-terminal residue" evidence="1">
    <location>
        <position position="1"/>
    </location>
</feature>
<name>A0A6S7GTZ3_PARCT</name>
<reference evidence="1" key="1">
    <citation type="submission" date="2020-04" db="EMBL/GenBank/DDBJ databases">
        <authorList>
            <person name="Alioto T."/>
            <person name="Alioto T."/>
            <person name="Gomez Garrido J."/>
        </authorList>
    </citation>
    <scope>NUCLEOTIDE SEQUENCE</scope>
    <source>
        <strain evidence="1">A484AB</strain>
    </source>
</reference>
<protein>
    <submittedName>
        <fullName evidence="1">RNA-directed DNA polymerase from mobile element jockey</fullName>
    </submittedName>
</protein>
<dbReference type="GO" id="GO:0003964">
    <property type="term" value="F:RNA-directed DNA polymerase activity"/>
    <property type="evidence" value="ECO:0007669"/>
    <property type="project" value="UniProtKB-KW"/>
</dbReference>
<organism evidence="1 2">
    <name type="scientific">Paramuricea clavata</name>
    <name type="common">Red gorgonian</name>
    <name type="synonym">Violescent sea-whip</name>
    <dbReference type="NCBI Taxonomy" id="317549"/>
    <lineage>
        <taxon>Eukaryota</taxon>
        <taxon>Metazoa</taxon>
        <taxon>Cnidaria</taxon>
        <taxon>Anthozoa</taxon>
        <taxon>Octocorallia</taxon>
        <taxon>Malacalcyonacea</taxon>
        <taxon>Plexauridae</taxon>
        <taxon>Paramuricea</taxon>
    </lineage>
</organism>
<dbReference type="SUPFAM" id="SSF56219">
    <property type="entry name" value="DNase I-like"/>
    <property type="match status" value="1"/>
</dbReference>
<dbReference type="Gene3D" id="3.60.10.10">
    <property type="entry name" value="Endonuclease/exonuclease/phosphatase"/>
    <property type="match status" value="1"/>
</dbReference>
<keyword evidence="1" id="KW-0695">RNA-directed DNA polymerase</keyword>
<proteinExistence type="predicted"/>
<dbReference type="AlphaFoldDB" id="A0A6S7GTZ3"/>
<keyword evidence="2" id="KW-1185">Reference proteome</keyword>
<keyword evidence="1" id="KW-0548">Nucleotidyltransferase</keyword>
<dbReference type="InterPro" id="IPR036691">
    <property type="entry name" value="Endo/exonu/phosph_ase_sf"/>
</dbReference>
<keyword evidence="1" id="KW-0808">Transferase</keyword>
<comment type="caution">
    <text evidence="1">The sequence shown here is derived from an EMBL/GenBank/DDBJ whole genome shotgun (WGS) entry which is preliminary data.</text>
</comment>
<sequence>DIAYSCDLDVICITETLLNGSIANSELFPYTYDIHRQDRKDRTPVGVLIAVKNDLVSRELSKPIDHEFEAVIVELDLPRD</sequence>
<dbReference type="EMBL" id="CACRXK020001493">
    <property type="protein sequence ID" value="CAB3989457.1"/>
    <property type="molecule type" value="Genomic_DNA"/>
</dbReference>
<accession>A0A6S7GTZ3</accession>
<gene>
    <name evidence="1" type="ORF">PACLA_8A012489</name>
</gene>
<feature type="non-terminal residue" evidence="1">
    <location>
        <position position="80"/>
    </location>
</feature>
<dbReference type="OrthoDB" id="8069600at2759"/>
<evidence type="ECO:0000313" key="2">
    <source>
        <dbReference type="Proteomes" id="UP001152795"/>
    </source>
</evidence>